<dbReference type="EMBL" id="CAJOBE010000358">
    <property type="protein sequence ID" value="CAF3628206.1"/>
    <property type="molecule type" value="Genomic_DNA"/>
</dbReference>
<dbReference type="EMBL" id="CAJNOT010000492">
    <property type="protein sequence ID" value="CAF1000298.1"/>
    <property type="molecule type" value="Genomic_DNA"/>
</dbReference>
<protein>
    <submittedName>
        <fullName evidence="3">Uncharacterized protein</fullName>
    </submittedName>
</protein>
<dbReference type="Proteomes" id="UP000663874">
    <property type="component" value="Unassembled WGS sequence"/>
</dbReference>
<evidence type="ECO:0000313" key="3">
    <source>
        <dbReference type="EMBL" id="CAF1112730.1"/>
    </source>
</evidence>
<evidence type="ECO:0000313" key="8">
    <source>
        <dbReference type="Proteomes" id="UP000663870"/>
    </source>
</evidence>
<evidence type="ECO:0000313" key="4">
    <source>
        <dbReference type="EMBL" id="CAF1223518.1"/>
    </source>
</evidence>
<name>A0A814PYH3_9BILA</name>
<dbReference type="Proteomes" id="UP000663870">
    <property type="component" value="Unassembled WGS sequence"/>
</dbReference>
<dbReference type="AlphaFoldDB" id="A0A814PYH3"/>
<dbReference type="Proteomes" id="UP000663836">
    <property type="component" value="Unassembled WGS sequence"/>
</dbReference>
<feature type="transmembrane region" description="Helical" evidence="1">
    <location>
        <begin position="6"/>
        <end position="24"/>
    </location>
</feature>
<dbReference type="EMBL" id="CAJNOH010001495">
    <property type="protein sequence ID" value="CAF1223518.1"/>
    <property type="molecule type" value="Genomic_DNA"/>
</dbReference>
<accession>A0A814PYH3</accession>
<evidence type="ECO:0000313" key="5">
    <source>
        <dbReference type="EMBL" id="CAF1503980.1"/>
    </source>
</evidence>
<dbReference type="Proteomes" id="UP000663864">
    <property type="component" value="Unassembled WGS sequence"/>
</dbReference>
<evidence type="ECO:0000313" key="9">
    <source>
        <dbReference type="Proteomes" id="UP000663889"/>
    </source>
</evidence>
<dbReference type="EMBL" id="CAJOBD010000330">
    <property type="protein sequence ID" value="CAF3646926.1"/>
    <property type="molecule type" value="Genomic_DNA"/>
</dbReference>
<evidence type="ECO:0000313" key="6">
    <source>
        <dbReference type="EMBL" id="CAF3628206.1"/>
    </source>
</evidence>
<reference evidence="3" key="1">
    <citation type="submission" date="2021-02" db="EMBL/GenBank/DDBJ databases">
        <authorList>
            <person name="Nowell W R."/>
        </authorList>
    </citation>
    <scope>NUCLEOTIDE SEQUENCE</scope>
</reference>
<proteinExistence type="predicted"/>
<gene>
    <name evidence="6" type="ORF">FNK824_LOCUS4776</name>
    <name evidence="7" type="ORF">JBS370_LOCUS6128</name>
    <name evidence="5" type="ORF">JXQ802_LOCUS40591</name>
    <name evidence="4" type="ORF">PYM288_LOCUS25999</name>
    <name evidence="3" type="ORF">SEV965_LOCUS16475</name>
    <name evidence="2" type="ORF">ZHD862_LOCUS12488</name>
</gene>
<evidence type="ECO:0000313" key="2">
    <source>
        <dbReference type="EMBL" id="CAF1000298.1"/>
    </source>
</evidence>
<keyword evidence="8" id="KW-1185">Reference proteome</keyword>
<dbReference type="Proteomes" id="UP000663854">
    <property type="component" value="Unassembled WGS sequence"/>
</dbReference>
<dbReference type="EMBL" id="CAJNOU010000903">
    <property type="protein sequence ID" value="CAF1112730.1"/>
    <property type="molecule type" value="Genomic_DNA"/>
</dbReference>
<organism evidence="3 9">
    <name type="scientific">Rotaria sordida</name>
    <dbReference type="NCBI Taxonomy" id="392033"/>
    <lineage>
        <taxon>Eukaryota</taxon>
        <taxon>Metazoa</taxon>
        <taxon>Spiralia</taxon>
        <taxon>Gnathifera</taxon>
        <taxon>Rotifera</taxon>
        <taxon>Eurotatoria</taxon>
        <taxon>Bdelloidea</taxon>
        <taxon>Philodinida</taxon>
        <taxon>Philodinidae</taxon>
        <taxon>Rotaria</taxon>
    </lineage>
</organism>
<dbReference type="EMBL" id="CAJNOL010002475">
    <property type="protein sequence ID" value="CAF1503980.1"/>
    <property type="molecule type" value="Genomic_DNA"/>
</dbReference>
<evidence type="ECO:0000256" key="1">
    <source>
        <dbReference type="SAM" id="Phobius"/>
    </source>
</evidence>
<evidence type="ECO:0000313" key="7">
    <source>
        <dbReference type="EMBL" id="CAF3646926.1"/>
    </source>
</evidence>
<keyword evidence="1" id="KW-0812">Transmembrane</keyword>
<keyword evidence="1" id="KW-0472">Membrane</keyword>
<dbReference type="Proteomes" id="UP000663889">
    <property type="component" value="Unassembled WGS sequence"/>
</dbReference>
<sequence length="94" mass="11029">MQTYYYALWLLTLSVVLISSRFIYRPINNEQNEDIYDPSPSFLDYIYPPSSLAAYLNNLHALEMHDGKLNDDDGMLFERETKSIRKGDPREFMG</sequence>
<comment type="caution">
    <text evidence="3">The sequence shown here is derived from an EMBL/GenBank/DDBJ whole genome shotgun (WGS) entry which is preliminary data.</text>
</comment>
<keyword evidence="1" id="KW-1133">Transmembrane helix</keyword>